<sequence length="319" mass="35486">MESQCSIVNVAVQNRDTQPFGHATGGYLQITGCLQHIDSIRLVEAHELTQLWAEQHYEFLQDDRVVATGMLDCSNTCNCTDCRQRRSSREYHKPQAEHEIWVLLLGAAHVDPKATDVEGFDEDTNRENTDDSSDRGCTDEDTEEATDGDTEEATDEDTDEATDDEAAYDEAAYGEAIDYEALNDNCSSDSMLLVSSDPWIVGLVLTPAERPGAEAIYRRVGMFCIESAPKSEDQKPMSMEYHRQVLESRLKDGQNQQTYVSPSDNIMSPATQKLNAFKSKQVGIMKSKSKPQSLFAKTTSRNADTAKEGAMFADIPKNN</sequence>
<proteinExistence type="predicted"/>
<organism evidence="2 3">
    <name type="scientific">Coniosporium apollinis (strain CBS 100218)</name>
    <name type="common">Rock-inhabiting black yeast</name>
    <dbReference type="NCBI Taxonomy" id="1168221"/>
    <lineage>
        <taxon>Eukaryota</taxon>
        <taxon>Fungi</taxon>
        <taxon>Dikarya</taxon>
        <taxon>Ascomycota</taxon>
        <taxon>Pezizomycotina</taxon>
        <taxon>Dothideomycetes</taxon>
        <taxon>Dothideomycetes incertae sedis</taxon>
        <taxon>Coniosporium</taxon>
    </lineage>
</organism>
<evidence type="ECO:0000313" key="2">
    <source>
        <dbReference type="EMBL" id="EON66488.1"/>
    </source>
</evidence>
<dbReference type="AlphaFoldDB" id="R7YXB2"/>
<protein>
    <submittedName>
        <fullName evidence="2">Uncharacterized protein</fullName>
    </submittedName>
</protein>
<accession>R7YXB2</accession>
<name>R7YXB2_CONA1</name>
<feature type="compositionally biased region" description="Acidic residues" evidence="1">
    <location>
        <begin position="139"/>
        <end position="164"/>
    </location>
</feature>
<dbReference type="RefSeq" id="XP_007781805.1">
    <property type="nucleotide sequence ID" value="XM_007783615.1"/>
</dbReference>
<dbReference type="GeneID" id="19903044"/>
<dbReference type="Pfam" id="PF05032">
    <property type="entry name" value="Spo12"/>
    <property type="match status" value="1"/>
</dbReference>
<dbReference type="HOGENOM" id="CLU_871574_0_0_1"/>
<keyword evidence="3" id="KW-1185">Reference proteome</keyword>
<dbReference type="OrthoDB" id="5578329at2759"/>
<evidence type="ECO:0000256" key="1">
    <source>
        <dbReference type="SAM" id="MobiDB-lite"/>
    </source>
</evidence>
<gene>
    <name evidence="2" type="ORF">W97_05733</name>
</gene>
<dbReference type="eggNOG" id="ENOG502SBH5">
    <property type="taxonomic scope" value="Eukaryota"/>
</dbReference>
<feature type="compositionally biased region" description="Basic and acidic residues" evidence="1">
    <location>
        <begin position="123"/>
        <end position="138"/>
    </location>
</feature>
<evidence type="ECO:0000313" key="3">
    <source>
        <dbReference type="Proteomes" id="UP000016924"/>
    </source>
</evidence>
<reference evidence="3" key="1">
    <citation type="submission" date="2012-06" db="EMBL/GenBank/DDBJ databases">
        <title>The genome sequence of Coniosporium apollinis CBS 100218.</title>
        <authorList>
            <consortium name="The Broad Institute Genome Sequencing Platform"/>
            <person name="Cuomo C."/>
            <person name="Gorbushina A."/>
            <person name="Noack S."/>
            <person name="Walker B."/>
            <person name="Young S.K."/>
            <person name="Zeng Q."/>
            <person name="Gargeya S."/>
            <person name="Fitzgerald M."/>
            <person name="Haas B."/>
            <person name="Abouelleil A."/>
            <person name="Alvarado L."/>
            <person name="Arachchi H.M."/>
            <person name="Berlin A.M."/>
            <person name="Chapman S.B."/>
            <person name="Goldberg J."/>
            <person name="Griggs A."/>
            <person name="Gujja S."/>
            <person name="Hansen M."/>
            <person name="Howarth C."/>
            <person name="Imamovic A."/>
            <person name="Larimer J."/>
            <person name="McCowan C."/>
            <person name="Montmayeur A."/>
            <person name="Murphy C."/>
            <person name="Neiman D."/>
            <person name="Pearson M."/>
            <person name="Priest M."/>
            <person name="Roberts A."/>
            <person name="Saif S."/>
            <person name="Shea T."/>
            <person name="Sisk P."/>
            <person name="Sykes S."/>
            <person name="Wortman J."/>
            <person name="Nusbaum C."/>
            <person name="Birren B."/>
        </authorList>
    </citation>
    <scope>NUCLEOTIDE SEQUENCE [LARGE SCALE GENOMIC DNA]</scope>
    <source>
        <strain evidence="3">CBS 100218</strain>
    </source>
</reference>
<dbReference type="STRING" id="1168221.R7YXB2"/>
<dbReference type="Proteomes" id="UP000016924">
    <property type="component" value="Unassembled WGS sequence"/>
</dbReference>
<feature type="compositionally biased region" description="Polar residues" evidence="1">
    <location>
        <begin position="290"/>
        <end position="303"/>
    </location>
</feature>
<dbReference type="InterPro" id="IPR007727">
    <property type="entry name" value="Spo12"/>
</dbReference>
<feature type="region of interest" description="Disordered" evidence="1">
    <location>
        <begin position="116"/>
        <end position="164"/>
    </location>
</feature>
<dbReference type="EMBL" id="JH767581">
    <property type="protein sequence ID" value="EON66488.1"/>
    <property type="molecule type" value="Genomic_DNA"/>
</dbReference>
<feature type="region of interest" description="Disordered" evidence="1">
    <location>
        <begin position="284"/>
        <end position="319"/>
    </location>
</feature>